<dbReference type="RefSeq" id="WP_317848794.1">
    <property type="nucleotide sequence ID" value="NZ_JAOTNP010000002.1"/>
</dbReference>
<gene>
    <name evidence="2" type="ORF">NX099_00370</name>
</gene>
<feature type="compositionally biased region" description="Basic and acidic residues" evidence="1">
    <location>
        <begin position="252"/>
        <end position="265"/>
    </location>
</feature>
<feature type="region of interest" description="Disordered" evidence="1">
    <location>
        <begin position="252"/>
        <end position="318"/>
    </location>
</feature>
<feature type="region of interest" description="Disordered" evidence="1">
    <location>
        <begin position="116"/>
        <end position="179"/>
    </location>
</feature>
<evidence type="ECO:0000313" key="2">
    <source>
        <dbReference type="EMBL" id="MDV8945863.1"/>
    </source>
</evidence>
<dbReference type="AlphaFoldDB" id="A0AAW8ZXN9"/>
<organism evidence="2 3">
    <name type="scientific">Limosilactobacillus reuteri</name>
    <name type="common">Lactobacillus reuteri</name>
    <dbReference type="NCBI Taxonomy" id="1598"/>
    <lineage>
        <taxon>Bacteria</taxon>
        <taxon>Bacillati</taxon>
        <taxon>Bacillota</taxon>
        <taxon>Bacilli</taxon>
        <taxon>Lactobacillales</taxon>
        <taxon>Lactobacillaceae</taxon>
        <taxon>Limosilactobacillus</taxon>
    </lineage>
</organism>
<feature type="compositionally biased region" description="Polar residues" evidence="1">
    <location>
        <begin position="116"/>
        <end position="153"/>
    </location>
</feature>
<accession>A0AAW8ZXN9</accession>
<dbReference type="Proteomes" id="UP001286376">
    <property type="component" value="Unassembled WGS sequence"/>
</dbReference>
<evidence type="ECO:0000313" key="3">
    <source>
        <dbReference type="Proteomes" id="UP001286376"/>
    </source>
</evidence>
<protein>
    <submittedName>
        <fullName evidence="2">DnaD domain protein</fullName>
    </submittedName>
</protein>
<comment type="caution">
    <text evidence="2">The sequence shown here is derived from an EMBL/GenBank/DDBJ whole genome shotgun (WGS) entry which is preliminary data.</text>
</comment>
<dbReference type="EMBL" id="JAOTNP010000002">
    <property type="protein sequence ID" value="MDV8945863.1"/>
    <property type="molecule type" value="Genomic_DNA"/>
</dbReference>
<evidence type="ECO:0000256" key="1">
    <source>
        <dbReference type="SAM" id="MobiDB-lite"/>
    </source>
</evidence>
<name>A0AAW8ZXN9_LIMRT</name>
<feature type="compositionally biased region" description="Acidic residues" evidence="1">
    <location>
        <begin position="307"/>
        <end position="318"/>
    </location>
</feature>
<reference evidence="2 3" key="1">
    <citation type="journal article" date="2022" name="Front. Cell. Infect. Microbiol.">
        <title>The probiotic and immunomodulation effects of Limosilactobacillus reuteri RGW1 isolated from calf feces.</title>
        <authorList>
            <person name="Huang K."/>
            <person name="Shi W."/>
            <person name="Yang B."/>
            <person name="Wang J."/>
        </authorList>
    </citation>
    <scope>NUCLEOTIDE SEQUENCE [LARGE SCALE GENOMIC DNA]</scope>
    <source>
        <strain evidence="2 3">RGW1</strain>
    </source>
</reference>
<sequence>MSKLLIDEQPLQCQPSLAAALGSADEAIVFQQLHYWLQRATRVQADGHKWVYNSMSDWLKQFPWIKSRSTLSRYFDDLEKRGLVVTGNFNKAKFDKTKWYRIDYDALSDLEQRLYQNESTSDSNSDNGVYKNGTRNDSKSVNGVTQNEATYTNRLPIDYQETTQKTTTSKKDADESSTGEKSFAKIHEYGLNFNKGDHLSKFLKLIDSLGDDLVCWAIQQTVDNANYPNWNFFMNHVIADLQEHNVQSVSEAKELSEKLKQENKQKRQGSYYRKRPPINEPMPECFKQQQEQEKQGKPDQGNWMDQLPDESEVSMPDD</sequence>
<proteinExistence type="predicted"/>